<dbReference type="PANTHER" id="PTHR11493:SF54">
    <property type="entry name" value="ANAEROBIC SULFITE REDUCTASE SUBUNIT C"/>
    <property type="match status" value="1"/>
</dbReference>
<keyword evidence="5 9" id="KW-0560">Oxidoreductase</keyword>
<accession>B1YBR1</accession>
<dbReference type="GO" id="GO:0046872">
    <property type="term" value="F:metal ion binding"/>
    <property type="evidence" value="ECO:0007669"/>
    <property type="project" value="UniProtKB-KW"/>
</dbReference>
<dbReference type="Pfam" id="PF03460">
    <property type="entry name" value="NIR_SIR_ferr"/>
    <property type="match status" value="1"/>
</dbReference>
<organism evidence="9 10">
    <name type="scientific">Pyrobaculum neutrophilum (strain DSM 2338 / JCM 9278 / NBRC 100436 / V24Sta)</name>
    <name type="common">Thermoproteus neutrophilus</name>
    <dbReference type="NCBI Taxonomy" id="444157"/>
    <lineage>
        <taxon>Archaea</taxon>
        <taxon>Thermoproteota</taxon>
        <taxon>Thermoprotei</taxon>
        <taxon>Thermoproteales</taxon>
        <taxon>Thermoproteaceae</taxon>
        <taxon>Pyrobaculum</taxon>
    </lineage>
</organism>
<dbReference type="GO" id="GO:0009055">
    <property type="term" value="F:electron transfer activity"/>
    <property type="evidence" value="ECO:0007669"/>
    <property type="project" value="InterPro"/>
</dbReference>
<dbReference type="InterPro" id="IPR006066">
    <property type="entry name" value="NO2/SO3_Rdtase_FeS/sirohaem_BS"/>
</dbReference>
<keyword evidence="6" id="KW-0408">Iron</keyword>
<proteinExistence type="inferred from homology"/>
<sequence length="378" mass="41296">MSAIQLNIPNELDRFLPDIVKRNYGKWKERKFHGPGIIEHVSETGERVFTVKAALPPNARVSVDTLEKFADIADKLGVGALRITIAGNVEFITDSLEKALKIREELEKLGFPVGGWGGALWGINTCTAFLTCQIAVIDAPSIGKALGDALKPYFTGEEKLPAKLRVFISGCPSGCAGGTAIDIAIVGMWGAPPKIREEVLPLCMPPPKALAKIPESQVFLVQVCPTGALTLRREGEKIKLVLVGEKCINCGRCKDNCDAFDYDPKDVGAAILIGGKMANTGVGPRLARVLIPWIPANPPRYDEIIAVVKKVVDVWKKHGRPGERLADFVERIGWAKFVELVGAPKMAAQYLWWPDAARTYLTYRARGEVIFKGFRDAP</sequence>
<keyword evidence="4" id="KW-0479">Metal-binding</keyword>
<dbReference type="EMBL" id="CP001014">
    <property type="protein sequence ID" value="ACB39295.1"/>
    <property type="molecule type" value="Genomic_DNA"/>
</dbReference>
<dbReference type="InterPro" id="IPR006067">
    <property type="entry name" value="NO2/SO3_Rdtase_4Fe4S_dom"/>
</dbReference>
<keyword evidence="10" id="KW-1185">Reference proteome</keyword>
<dbReference type="InterPro" id="IPR036136">
    <property type="entry name" value="Nit/Sulf_reduc_fer-like_dom_sf"/>
</dbReference>
<dbReference type="PROSITE" id="PS51379">
    <property type="entry name" value="4FE4S_FER_2"/>
    <property type="match status" value="1"/>
</dbReference>
<dbReference type="EC" id="1.8.99.5" evidence="9"/>
<dbReference type="InterPro" id="IPR005117">
    <property type="entry name" value="NiRdtase/SiRdtase_haem-b_fer"/>
</dbReference>
<protein>
    <submittedName>
        <fullName evidence="9">Sulfite reductase, dissimilatory-type beta subunit</fullName>
        <ecNumber evidence="9">1.8.99.5</ecNumber>
    </submittedName>
</protein>
<evidence type="ECO:0000256" key="4">
    <source>
        <dbReference type="ARBA" id="ARBA00022723"/>
    </source>
</evidence>
<dbReference type="GeneID" id="6165382"/>
<keyword evidence="3" id="KW-0349">Heme</keyword>
<evidence type="ECO:0000256" key="7">
    <source>
        <dbReference type="ARBA" id="ARBA00023014"/>
    </source>
</evidence>
<feature type="domain" description="4Fe-4S ferredoxin-type" evidence="8">
    <location>
        <begin position="238"/>
        <end position="265"/>
    </location>
</feature>
<evidence type="ECO:0000256" key="6">
    <source>
        <dbReference type="ARBA" id="ARBA00023004"/>
    </source>
</evidence>
<dbReference type="Gene3D" id="3.30.70.3340">
    <property type="match status" value="1"/>
</dbReference>
<dbReference type="GO" id="GO:0018551">
    <property type="term" value="F:dissimilatory sulfite reductase (NADH) activity"/>
    <property type="evidence" value="ECO:0007669"/>
    <property type="project" value="InterPro"/>
</dbReference>
<name>B1YBR1_PYRNV</name>
<evidence type="ECO:0000313" key="9">
    <source>
        <dbReference type="EMBL" id="ACB39295.1"/>
    </source>
</evidence>
<dbReference type="InterPro" id="IPR045169">
    <property type="entry name" value="NO2/SO3_Rdtase_4Fe4S_prot"/>
</dbReference>
<evidence type="ECO:0000256" key="2">
    <source>
        <dbReference type="ARBA" id="ARBA00022485"/>
    </source>
</evidence>
<dbReference type="SUPFAM" id="SSF54862">
    <property type="entry name" value="4Fe-4S ferredoxins"/>
    <property type="match status" value="1"/>
</dbReference>
<dbReference type="Gene3D" id="3.30.70.20">
    <property type="match status" value="1"/>
</dbReference>
<dbReference type="SUPFAM" id="SSF55124">
    <property type="entry name" value="Nitrite/Sulfite reductase N-terminal domain-like"/>
    <property type="match status" value="1"/>
</dbReference>
<gene>
    <name evidence="9" type="ordered locus">Tneu_0345</name>
</gene>
<evidence type="ECO:0000256" key="3">
    <source>
        <dbReference type="ARBA" id="ARBA00022617"/>
    </source>
</evidence>
<dbReference type="PROSITE" id="PS00365">
    <property type="entry name" value="NIR_SIR"/>
    <property type="match status" value="1"/>
</dbReference>
<evidence type="ECO:0000256" key="1">
    <source>
        <dbReference type="ARBA" id="ARBA00010429"/>
    </source>
</evidence>
<dbReference type="GO" id="GO:0006790">
    <property type="term" value="P:sulfur compound metabolic process"/>
    <property type="evidence" value="ECO:0007669"/>
    <property type="project" value="InterPro"/>
</dbReference>
<dbReference type="Pfam" id="PF01077">
    <property type="entry name" value="NIR_SIR"/>
    <property type="match status" value="1"/>
</dbReference>
<evidence type="ECO:0000313" key="10">
    <source>
        <dbReference type="Proteomes" id="UP000001694"/>
    </source>
</evidence>
<evidence type="ECO:0000259" key="8">
    <source>
        <dbReference type="PROSITE" id="PS51379"/>
    </source>
</evidence>
<dbReference type="InterPro" id="IPR011808">
    <property type="entry name" value="DsrB"/>
</dbReference>
<dbReference type="KEGG" id="tne:Tneu_0345"/>
<evidence type="ECO:0000256" key="5">
    <source>
        <dbReference type="ARBA" id="ARBA00023002"/>
    </source>
</evidence>
<dbReference type="GO" id="GO:0051539">
    <property type="term" value="F:4 iron, 4 sulfur cluster binding"/>
    <property type="evidence" value="ECO:0007669"/>
    <property type="project" value="UniProtKB-KW"/>
</dbReference>
<keyword evidence="2" id="KW-0004">4Fe-4S</keyword>
<dbReference type="HOGENOM" id="CLU_044442_0_0_2"/>
<dbReference type="InterPro" id="IPR045854">
    <property type="entry name" value="NO2/SO3_Rdtase_4Fe4S_sf"/>
</dbReference>
<dbReference type="RefSeq" id="WP_012349716.1">
    <property type="nucleotide sequence ID" value="NC_010525.1"/>
</dbReference>
<dbReference type="InterPro" id="IPR017896">
    <property type="entry name" value="4Fe4S_Fe-S-bd"/>
</dbReference>
<dbReference type="Gene3D" id="3.30.413.10">
    <property type="entry name" value="Sulfite Reductase Hemoprotein, domain 1"/>
    <property type="match status" value="1"/>
</dbReference>
<comment type="similarity">
    <text evidence="1">Belongs to the nitrite and sulfite reductase 4Fe-4S domain family.</text>
</comment>
<reference evidence="9" key="1">
    <citation type="submission" date="2008-03" db="EMBL/GenBank/DDBJ databases">
        <title>Complete sequence of Thermoproteus neutrophilus V24Sta.</title>
        <authorList>
            <consortium name="US DOE Joint Genome Institute"/>
            <person name="Copeland A."/>
            <person name="Lucas S."/>
            <person name="Lapidus A."/>
            <person name="Glavina del Rio T."/>
            <person name="Dalin E."/>
            <person name="Tice H."/>
            <person name="Bruce D."/>
            <person name="Goodwin L."/>
            <person name="Pitluck S."/>
            <person name="Sims D."/>
            <person name="Brettin T."/>
            <person name="Detter J.C."/>
            <person name="Han C."/>
            <person name="Kuske C.R."/>
            <person name="Schmutz J."/>
            <person name="Larimer F."/>
            <person name="Land M."/>
            <person name="Hauser L."/>
            <person name="Kyrpides N."/>
            <person name="Mikhailova N."/>
            <person name="Biddle J.F."/>
            <person name="Zhang Z."/>
            <person name="Fitz-Gibbon S.T."/>
            <person name="Lowe T.M."/>
            <person name="Saltikov C."/>
            <person name="House C.H."/>
            <person name="Richardson P."/>
        </authorList>
    </citation>
    <scope>NUCLEOTIDE SEQUENCE [LARGE SCALE GENOMIC DNA]</scope>
    <source>
        <strain evidence="9">V24Sta</strain>
    </source>
</reference>
<dbReference type="PANTHER" id="PTHR11493">
    <property type="entry name" value="SULFITE REDUCTASE [NADPH] SUBUNIT BETA-RELATED"/>
    <property type="match status" value="1"/>
</dbReference>
<dbReference type="OrthoDB" id="15347at2157"/>
<dbReference type="NCBIfam" id="TIGR02066">
    <property type="entry name" value="dsrB"/>
    <property type="match status" value="1"/>
</dbReference>
<dbReference type="Proteomes" id="UP000001694">
    <property type="component" value="Chromosome"/>
</dbReference>
<keyword evidence="7" id="KW-0411">Iron-sulfur</keyword>
<dbReference type="STRING" id="444157.Tneu_0345"/>
<dbReference type="AlphaFoldDB" id="B1YBR1"/>
<dbReference type="eggNOG" id="arCOG02059">
    <property type="taxonomic scope" value="Archaea"/>
</dbReference>
<dbReference type="SUPFAM" id="SSF56014">
    <property type="entry name" value="Nitrite and sulphite reductase 4Fe-4S domain-like"/>
    <property type="match status" value="1"/>
</dbReference>
<dbReference type="GO" id="GO:0020037">
    <property type="term" value="F:heme binding"/>
    <property type="evidence" value="ECO:0007669"/>
    <property type="project" value="InterPro"/>
</dbReference>